<feature type="transmembrane region" description="Helical" evidence="8">
    <location>
        <begin position="402"/>
        <end position="426"/>
    </location>
</feature>
<feature type="transmembrane region" description="Helical" evidence="8">
    <location>
        <begin position="130"/>
        <end position="148"/>
    </location>
</feature>
<dbReference type="Pfam" id="PF09594">
    <property type="entry name" value="GT87"/>
    <property type="match status" value="1"/>
</dbReference>
<keyword evidence="6 8" id="KW-0472">Membrane</keyword>
<feature type="transmembrane region" description="Helical" evidence="8">
    <location>
        <begin position="184"/>
        <end position="201"/>
    </location>
</feature>
<dbReference type="GO" id="GO:0016758">
    <property type="term" value="F:hexosyltransferase activity"/>
    <property type="evidence" value="ECO:0007669"/>
    <property type="project" value="InterPro"/>
</dbReference>
<name>A0A948W6U6_UNCEI</name>
<evidence type="ECO:0000256" key="3">
    <source>
        <dbReference type="ARBA" id="ARBA00022679"/>
    </source>
</evidence>
<evidence type="ECO:0000256" key="5">
    <source>
        <dbReference type="ARBA" id="ARBA00022989"/>
    </source>
</evidence>
<dbReference type="InterPro" id="IPR018584">
    <property type="entry name" value="GT87"/>
</dbReference>
<evidence type="ECO:0000256" key="2">
    <source>
        <dbReference type="ARBA" id="ARBA00022475"/>
    </source>
</evidence>
<feature type="transmembrane region" description="Helical" evidence="8">
    <location>
        <begin position="308"/>
        <end position="331"/>
    </location>
</feature>
<evidence type="ECO:0000313" key="10">
    <source>
        <dbReference type="Proteomes" id="UP000777784"/>
    </source>
</evidence>
<feature type="transmembrane region" description="Helical" evidence="8">
    <location>
        <begin position="351"/>
        <end position="369"/>
    </location>
</feature>
<protein>
    <submittedName>
        <fullName evidence="9">DUF2029 domain-containing protein</fullName>
    </submittedName>
</protein>
<comment type="subcellular location">
    <subcellularLocation>
        <location evidence="1">Cell membrane</location>
        <topology evidence="1">Multi-pass membrane protein</topology>
    </subcellularLocation>
</comment>
<proteinExistence type="inferred from homology"/>
<dbReference type="GO" id="GO:0005886">
    <property type="term" value="C:plasma membrane"/>
    <property type="evidence" value="ECO:0007669"/>
    <property type="project" value="UniProtKB-SubCell"/>
</dbReference>
<feature type="transmembrane region" description="Helical" evidence="8">
    <location>
        <begin position="88"/>
        <end position="110"/>
    </location>
</feature>
<dbReference type="Proteomes" id="UP000777784">
    <property type="component" value="Unassembled WGS sequence"/>
</dbReference>
<keyword evidence="4 8" id="KW-0812">Transmembrane</keyword>
<keyword evidence="5 8" id="KW-1133">Transmembrane helix</keyword>
<feature type="transmembrane region" description="Helical" evidence="8">
    <location>
        <begin position="207"/>
        <end position="227"/>
    </location>
</feature>
<reference evidence="9" key="1">
    <citation type="submission" date="2021-05" db="EMBL/GenBank/DDBJ databases">
        <title>Energy efficiency and biological interactions define the core microbiome of deep oligotrophic groundwater.</title>
        <authorList>
            <person name="Mehrshad M."/>
            <person name="Lopez-Fernandez M."/>
            <person name="Bell E."/>
            <person name="Bernier-Latmani R."/>
            <person name="Bertilsson S."/>
            <person name="Dopson M."/>
        </authorList>
    </citation>
    <scope>NUCLEOTIDE SEQUENCE</scope>
    <source>
        <strain evidence="9">Modern_marine.mb.64</strain>
    </source>
</reference>
<dbReference type="EMBL" id="JAHJDP010000042">
    <property type="protein sequence ID" value="MBU2691001.1"/>
    <property type="molecule type" value="Genomic_DNA"/>
</dbReference>
<feature type="transmembrane region" description="Helical" evidence="8">
    <location>
        <begin position="154"/>
        <end position="172"/>
    </location>
</feature>
<gene>
    <name evidence="9" type="ORF">KJ970_08730</name>
</gene>
<dbReference type="AlphaFoldDB" id="A0A948W6U6"/>
<evidence type="ECO:0000313" key="9">
    <source>
        <dbReference type="EMBL" id="MBU2691001.1"/>
    </source>
</evidence>
<evidence type="ECO:0000256" key="7">
    <source>
        <dbReference type="ARBA" id="ARBA00024033"/>
    </source>
</evidence>
<comment type="similarity">
    <text evidence="7">Belongs to the glycosyltransferase 87 family.</text>
</comment>
<keyword evidence="2" id="KW-1003">Cell membrane</keyword>
<evidence type="ECO:0000256" key="8">
    <source>
        <dbReference type="SAM" id="Phobius"/>
    </source>
</evidence>
<evidence type="ECO:0000256" key="4">
    <source>
        <dbReference type="ARBA" id="ARBA00022692"/>
    </source>
</evidence>
<comment type="caution">
    <text evidence="9">The sequence shown here is derived from an EMBL/GenBank/DDBJ whole genome shotgun (WGS) entry which is preliminary data.</text>
</comment>
<evidence type="ECO:0000256" key="1">
    <source>
        <dbReference type="ARBA" id="ARBA00004651"/>
    </source>
</evidence>
<keyword evidence="3" id="KW-0808">Transferase</keyword>
<organism evidence="9 10">
    <name type="scientific">Eiseniibacteriota bacterium</name>
    <dbReference type="NCBI Taxonomy" id="2212470"/>
    <lineage>
        <taxon>Bacteria</taxon>
        <taxon>Candidatus Eiseniibacteriota</taxon>
    </lineage>
</organism>
<accession>A0A948W6U6</accession>
<sequence length="439" mass="49085">MGRRTFSWILIFYIVIRWILAVQPGYIIDTLTYKRWALGAGREGIPSIYDTVDFDYPPLYIYILYPLGKAYLALAAETPLGTIPDSTLLTLLIKLPPFIFDILIAAVLYLLISRRRLWGPQRAGPKWGRWAALIYLFNPAVLWDSAYWGQPDAIHSAFVLASLFFLGGGRAAGSGVALALGGMMKPLAAPIAPLVAVAAFARDRWKGLLTAGLSGVAVVLVLFLPFLMTGRGSSVLNHVLFDVGLMPFTSVNGHNLWWLLGAWRDANTPFFGPLTPKIFGLGLFGLLSLLILYRSWPVFRRAKDDATFTAALIQSAAIITLLFFFFSTHMHENHLFMAVPLTCALAGRSRNWAWLAGMMTFAVFLNVILHDYDPNPMRRITYYPPFTWGGISPFENLHQHRLFAWGELIGTYLGSLITAGLVMAMFREVWRFLGRARSD</sequence>
<evidence type="ECO:0000256" key="6">
    <source>
        <dbReference type="ARBA" id="ARBA00023136"/>
    </source>
</evidence>
<feature type="transmembrane region" description="Helical" evidence="8">
    <location>
        <begin position="278"/>
        <end position="296"/>
    </location>
</feature>
<feature type="transmembrane region" description="Helical" evidence="8">
    <location>
        <begin position="7"/>
        <end position="28"/>
    </location>
</feature>